<evidence type="ECO:0000256" key="10">
    <source>
        <dbReference type="ARBA" id="ARBA00041871"/>
    </source>
</evidence>
<feature type="region of interest" description="Disordered" evidence="11">
    <location>
        <begin position="481"/>
        <end position="506"/>
    </location>
</feature>
<evidence type="ECO:0000259" key="13">
    <source>
        <dbReference type="Pfam" id="PF08263"/>
    </source>
</evidence>
<dbReference type="Gene3D" id="3.80.10.10">
    <property type="entry name" value="Ribonuclease Inhibitor"/>
    <property type="match status" value="2"/>
</dbReference>
<protein>
    <recommendedName>
        <fullName evidence="10">Cell wall hydroxyproline-rich glycoprotein</fullName>
    </recommendedName>
</protein>
<comment type="subcellular location">
    <subcellularLocation>
        <location evidence="1">Secreted</location>
        <location evidence="1">Cell wall</location>
    </subcellularLocation>
</comment>
<keyword evidence="5 12" id="KW-0732">Signal</keyword>
<evidence type="ECO:0000256" key="2">
    <source>
        <dbReference type="ARBA" id="ARBA00022512"/>
    </source>
</evidence>
<feature type="compositionally biased region" description="Pro residues" evidence="11">
    <location>
        <begin position="397"/>
        <end position="459"/>
    </location>
</feature>
<name>A0A328DG26_9ASTE</name>
<dbReference type="Pfam" id="PF13855">
    <property type="entry name" value="LRR_8"/>
    <property type="match status" value="1"/>
</dbReference>
<dbReference type="GO" id="GO:0071555">
    <property type="term" value="P:cell wall organization"/>
    <property type="evidence" value="ECO:0007669"/>
    <property type="project" value="UniProtKB-KW"/>
</dbReference>
<evidence type="ECO:0000313" key="14">
    <source>
        <dbReference type="EMBL" id="RAL44250.1"/>
    </source>
</evidence>
<evidence type="ECO:0000256" key="4">
    <source>
        <dbReference type="ARBA" id="ARBA00022614"/>
    </source>
</evidence>
<keyword evidence="15" id="KW-1185">Reference proteome</keyword>
<feature type="chain" id="PRO_5016272328" description="Cell wall hydroxyproline-rich glycoprotein" evidence="12">
    <location>
        <begin position="30"/>
        <end position="506"/>
    </location>
</feature>
<dbReference type="Pfam" id="PF08263">
    <property type="entry name" value="LRRNT_2"/>
    <property type="match status" value="1"/>
</dbReference>
<keyword evidence="8" id="KW-0379">Hydroxylation</keyword>
<dbReference type="FunFam" id="3.80.10.10:FF:000224">
    <property type="entry name" value="Leucine-rich repeat extensin-like protein 1"/>
    <property type="match status" value="1"/>
</dbReference>
<proteinExistence type="predicted"/>
<dbReference type="Pfam" id="PF00560">
    <property type="entry name" value="LRR_1"/>
    <property type="match status" value="2"/>
</dbReference>
<dbReference type="PANTHER" id="PTHR32093:SF120">
    <property type="entry name" value="LEUCINE-RICH REPEAT EXTENSIN-LIKE PROTEIN 3-RELATED"/>
    <property type="match status" value="1"/>
</dbReference>
<evidence type="ECO:0000256" key="1">
    <source>
        <dbReference type="ARBA" id="ARBA00004191"/>
    </source>
</evidence>
<dbReference type="PANTHER" id="PTHR32093">
    <property type="entry name" value="LEUCINE-RICH REPEAT EXTENSIN-LIKE PROTEIN 3-RELATED"/>
    <property type="match status" value="1"/>
</dbReference>
<feature type="domain" description="Leucine-rich repeat-containing N-terminal plant-type" evidence="13">
    <location>
        <begin position="72"/>
        <end position="105"/>
    </location>
</feature>
<reference evidence="14 15" key="1">
    <citation type="submission" date="2018-06" db="EMBL/GenBank/DDBJ databases">
        <title>The Genome of Cuscuta australis (Dodder) Provides Insight into the Evolution of Plant Parasitism.</title>
        <authorList>
            <person name="Liu H."/>
        </authorList>
    </citation>
    <scope>NUCLEOTIDE SEQUENCE [LARGE SCALE GENOMIC DNA]</scope>
    <source>
        <strain evidence="15">cv. Yunnan</strain>
        <tissue evidence="14">Vines</tissue>
    </source>
</reference>
<evidence type="ECO:0000256" key="12">
    <source>
        <dbReference type="SAM" id="SignalP"/>
    </source>
</evidence>
<feature type="signal peptide" evidence="12">
    <location>
        <begin position="1"/>
        <end position="29"/>
    </location>
</feature>
<dbReference type="InterPro" id="IPR051582">
    <property type="entry name" value="LRR_extensin-like_regulator"/>
</dbReference>
<dbReference type="SUPFAM" id="SSF52058">
    <property type="entry name" value="L domain-like"/>
    <property type="match status" value="1"/>
</dbReference>
<keyword evidence="3" id="KW-0964">Secreted</keyword>
<comment type="caution">
    <text evidence="14">The sequence shown here is derived from an EMBL/GenBank/DDBJ whole genome shotgun (WGS) entry which is preliminary data.</text>
</comment>
<evidence type="ECO:0000256" key="6">
    <source>
        <dbReference type="ARBA" id="ARBA00022737"/>
    </source>
</evidence>
<keyword evidence="4" id="KW-0433">Leucine-rich repeat</keyword>
<dbReference type="InterPro" id="IPR001611">
    <property type="entry name" value="Leu-rich_rpt"/>
</dbReference>
<dbReference type="Proteomes" id="UP000249390">
    <property type="component" value="Unassembled WGS sequence"/>
</dbReference>
<keyword evidence="7" id="KW-0325">Glycoprotein</keyword>
<accession>A0A328DG26</accession>
<keyword evidence="2" id="KW-0134">Cell wall</keyword>
<evidence type="ECO:0000256" key="5">
    <source>
        <dbReference type="ARBA" id="ARBA00022729"/>
    </source>
</evidence>
<dbReference type="AlphaFoldDB" id="A0A328DG26"/>
<dbReference type="InterPro" id="IPR032675">
    <property type="entry name" value="LRR_dom_sf"/>
</dbReference>
<evidence type="ECO:0000256" key="9">
    <source>
        <dbReference type="ARBA" id="ARBA00023316"/>
    </source>
</evidence>
<dbReference type="FunFam" id="3.80.10.10:FF:000383">
    <property type="entry name" value="Leucine-rich repeat receptor protein kinase EMS1"/>
    <property type="match status" value="1"/>
</dbReference>
<organism evidence="14 15">
    <name type="scientific">Cuscuta australis</name>
    <dbReference type="NCBI Taxonomy" id="267555"/>
    <lineage>
        <taxon>Eukaryota</taxon>
        <taxon>Viridiplantae</taxon>
        <taxon>Streptophyta</taxon>
        <taxon>Embryophyta</taxon>
        <taxon>Tracheophyta</taxon>
        <taxon>Spermatophyta</taxon>
        <taxon>Magnoliopsida</taxon>
        <taxon>eudicotyledons</taxon>
        <taxon>Gunneridae</taxon>
        <taxon>Pentapetalae</taxon>
        <taxon>asterids</taxon>
        <taxon>lamiids</taxon>
        <taxon>Solanales</taxon>
        <taxon>Convolvulaceae</taxon>
        <taxon>Cuscuteae</taxon>
        <taxon>Cuscuta</taxon>
        <taxon>Cuscuta subgen. Grammica</taxon>
        <taxon>Cuscuta sect. Cleistogrammica</taxon>
    </lineage>
</organism>
<keyword evidence="9" id="KW-0961">Cell wall biogenesis/degradation</keyword>
<evidence type="ECO:0000256" key="7">
    <source>
        <dbReference type="ARBA" id="ARBA00023180"/>
    </source>
</evidence>
<evidence type="ECO:0000256" key="3">
    <source>
        <dbReference type="ARBA" id="ARBA00022525"/>
    </source>
</evidence>
<feature type="compositionally biased region" description="Basic residues" evidence="11">
    <location>
        <begin position="492"/>
        <end position="506"/>
    </location>
</feature>
<gene>
    <name evidence="14" type="ORF">DM860_015610</name>
</gene>
<dbReference type="EMBL" id="NQVE01000146">
    <property type="protein sequence ID" value="RAL44250.1"/>
    <property type="molecule type" value="Genomic_DNA"/>
</dbReference>
<evidence type="ECO:0000313" key="15">
    <source>
        <dbReference type="Proteomes" id="UP000249390"/>
    </source>
</evidence>
<dbReference type="InterPro" id="IPR013210">
    <property type="entry name" value="LRR_N_plant-typ"/>
</dbReference>
<evidence type="ECO:0000256" key="8">
    <source>
        <dbReference type="ARBA" id="ARBA00023278"/>
    </source>
</evidence>
<evidence type="ECO:0000256" key="11">
    <source>
        <dbReference type="SAM" id="MobiDB-lite"/>
    </source>
</evidence>
<keyword evidence="6" id="KW-0677">Repeat</keyword>
<sequence length="506" mass="55392">MVISMNEMNSCSIILFSILFLRFCAPTSSSDYSNAVAGAGNQRRPLSYNGDALAVDPSLSFGNRRLENAYIALQAWKEAIISDPLNITGNWVGSGVCHYTGVFCWQAPDDPSETTVSGIDINHGDLAGTLPHELGLLYDISLFHINSNRFCGTIPWSFVDLKLLFELDLSNNRFAGSFPGPLLRMPSLKYLDIRFNEFEGRLPDELFERAFDAIFINNNRFSGELPRNVGNSPASVIVLANNAFRGCLPQSLGNMSRTLSEMVLSNNAFRSCLPGEIGGLEKLNVLDLSRNEMMGALPESMGQMRSLKELNLGHNMFSGEIPDGICSLGGLVSFGYEHNYFTSDAPACLNLPSYDDRENCLRDRDEQRPELECKRLLSAGVNCSSFKCGPDVPPCSPPGFSSPPPQAKSPPPPPAKPPQAKSPPPPPPSSPQPSPPAKPPKANSHPPPPPPQPPIPPATPKSLRLQFNSISSFPKLATTSHLVFSPRPHLTLQRHRAQNKRRRHQL</sequence>
<feature type="region of interest" description="Disordered" evidence="11">
    <location>
        <begin position="397"/>
        <end position="463"/>
    </location>
</feature>